<dbReference type="EMBL" id="JAATJH010000004">
    <property type="protein sequence ID" value="NJC27373.1"/>
    <property type="molecule type" value="Genomic_DNA"/>
</dbReference>
<gene>
    <name evidence="2" type="ORF">GGR27_002886</name>
</gene>
<evidence type="ECO:0000313" key="3">
    <source>
        <dbReference type="Proteomes" id="UP000770785"/>
    </source>
</evidence>
<dbReference type="RefSeq" id="WP_168038398.1">
    <property type="nucleotide sequence ID" value="NZ_JAATJH010000004.1"/>
</dbReference>
<organism evidence="2 3">
    <name type="scientific">Neolewinella antarctica</name>
    <dbReference type="NCBI Taxonomy" id="442734"/>
    <lineage>
        <taxon>Bacteria</taxon>
        <taxon>Pseudomonadati</taxon>
        <taxon>Bacteroidota</taxon>
        <taxon>Saprospiria</taxon>
        <taxon>Saprospirales</taxon>
        <taxon>Lewinellaceae</taxon>
        <taxon>Neolewinella</taxon>
    </lineage>
</organism>
<keyword evidence="1" id="KW-0732">Signal</keyword>
<name>A0ABX0XER8_9BACT</name>
<reference evidence="2 3" key="1">
    <citation type="submission" date="2020-03" db="EMBL/GenBank/DDBJ databases">
        <title>Genomic Encyclopedia of Type Strains, Phase IV (KMG-IV): sequencing the most valuable type-strain genomes for metagenomic binning, comparative biology and taxonomic classification.</title>
        <authorList>
            <person name="Goeker M."/>
        </authorList>
    </citation>
    <scope>NUCLEOTIDE SEQUENCE [LARGE SCALE GENOMIC DNA]</scope>
    <source>
        <strain evidence="2 3">DSM 105096</strain>
    </source>
</reference>
<evidence type="ECO:0000313" key="2">
    <source>
        <dbReference type="EMBL" id="NJC27373.1"/>
    </source>
</evidence>
<keyword evidence="3" id="KW-1185">Reference proteome</keyword>
<evidence type="ECO:0008006" key="4">
    <source>
        <dbReference type="Google" id="ProtNLM"/>
    </source>
</evidence>
<sequence length="151" mass="17091">MKQVLLFALAVLFLTPNARAQEVNLWKTLSKITYEKKYDDLLGFKVDVPVFSKDIEKMEGQVVEVSGYIVPVEGYKSHSEFVFSAYPYNMCFFCGGAGPETVMEVTSTEPVKYTTDKVRLRGKLVLNNDDINRLMYVLEEAELIKEGAGSR</sequence>
<proteinExistence type="predicted"/>
<comment type="caution">
    <text evidence="2">The sequence shown here is derived from an EMBL/GenBank/DDBJ whole genome shotgun (WGS) entry which is preliminary data.</text>
</comment>
<feature type="chain" id="PRO_5045263974" description="DUF3299 domain-containing protein" evidence="1">
    <location>
        <begin position="21"/>
        <end position="151"/>
    </location>
</feature>
<protein>
    <recommendedName>
        <fullName evidence="4">DUF3299 domain-containing protein</fullName>
    </recommendedName>
</protein>
<dbReference type="Proteomes" id="UP000770785">
    <property type="component" value="Unassembled WGS sequence"/>
</dbReference>
<feature type="signal peptide" evidence="1">
    <location>
        <begin position="1"/>
        <end position="20"/>
    </location>
</feature>
<dbReference type="Gene3D" id="2.40.50.870">
    <property type="entry name" value="Protein of unknown function (DUF3299)"/>
    <property type="match status" value="1"/>
</dbReference>
<evidence type="ECO:0000256" key="1">
    <source>
        <dbReference type="SAM" id="SignalP"/>
    </source>
</evidence>
<accession>A0ABX0XER8</accession>